<reference evidence="1 2" key="2">
    <citation type="submission" date="2020-08" db="EMBL/GenBank/DDBJ databases">
        <authorList>
            <person name="Partida-Martinez L."/>
            <person name="Huntemann M."/>
            <person name="Clum A."/>
            <person name="Wang J."/>
            <person name="Palaniappan K."/>
            <person name="Ritter S."/>
            <person name="Chen I.-M."/>
            <person name="Stamatis D."/>
            <person name="Reddy T."/>
            <person name="O'Malley R."/>
            <person name="Daum C."/>
            <person name="Shapiro N."/>
            <person name="Ivanova N."/>
            <person name="Kyrpides N."/>
            <person name="Woyke T."/>
        </authorList>
    </citation>
    <scope>NUCLEOTIDE SEQUENCE [LARGE SCALE GENOMIC DNA]</scope>
    <source>
        <strain evidence="1 2">AS2.23</strain>
    </source>
</reference>
<comment type="caution">
    <text evidence="1">The sequence shown here is derived from an EMBL/GenBank/DDBJ whole genome shotgun (WGS) entry which is preliminary data.</text>
</comment>
<evidence type="ECO:0000313" key="2">
    <source>
        <dbReference type="Proteomes" id="UP000533269"/>
    </source>
</evidence>
<protein>
    <recommendedName>
        <fullName evidence="3">Asp23/Gls24 family envelope stress response protein</fullName>
    </recommendedName>
</protein>
<proteinExistence type="predicted"/>
<evidence type="ECO:0000313" key="1">
    <source>
        <dbReference type="EMBL" id="MBB2901420.1"/>
    </source>
</evidence>
<dbReference type="AlphaFoldDB" id="A0A7W4TM92"/>
<gene>
    <name evidence="1" type="ORF">FHR75_002208</name>
</gene>
<evidence type="ECO:0008006" key="3">
    <source>
        <dbReference type="Google" id="ProtNLM"/>
    </source>
</evidence>
<dbReference type="RefSeq" id="WP_183391340.1">
    <property type="nucleotide sequence ID" value="NZ_JACHVY010000001.1"/>
</dbReference>
<name>A0A7W4TM92_KINRA</name>
<reference evidence="1 2" key="1">
    <citation type="submission" date="2020-08" db="EMBL/GenBank/DDBJ databases">
        <title>The Agave Microbiome: Exploring the role of microbial communities in plant adaptations to desert environments.</title>
        <authorList>
            <person name="Partida-Martinez L.P."/>
        </authorList>
    </citation>
    <scope>NUCLEOTIDE SEQUENCE [LARGE SCALE GENOMIC DNA]</scope>
    <source>
        <strain evidence="1 2">AS2.23</strain>
    </source>
</reference>
<organism evidence="1 2">
    <name type="scientific">Kineococcus radiotolerans</name>
    <dbReference type="NCBI Taxonomy" id="131568"/>
    <lineage>
        <taxon>Bacteria</taxon>
        <taxon>Bacillati</taxon>
        <taxon>Actinomycetota</taxon>
        <taxon>Actinomycetes</taxon>
        <taxon>Kineosporiales</taxon>
        <taxon>Kineosporiaceae</taxon>
        <taxon>Kineococcus</taxon>
    </lineage>
</organism>
<dbReference type="EMBL" id="JACHVY010000001">
    <property type="protein sequence ID" value="MBB2901420.1"/>
    <property type="molecule type" value="Genomic_DNA"/>
</dbReference>
<sequence length="101" mass="10159">MTPGDLAGLADDLAAAVLAVPGVVRLNGGALGEIGTYLPGRRVAGIRLADPDRTGPTEVHVVLRADAPLREVAEAVHLAAAARLTAAGAPADVRVHVDDLA</sequence>
<dbReference type="Proteomes" id="UP000533269">
    <property type="component" value="Unassembled WGS sequence"/>
</dbReference>
<accession>A0A7W4TM92</accession>